<evidence type="ECO:0000256" key="1">
    <source>
        <dbReference type="ARBA" id="ARBA00022679"/>
    </source>
</evidence>
<protein>
    <submittedName>
        <fullName evidence="6">GNAT family protein</fullName>
    </submittedName>
</protein>
<dbReference type="PANTHER" id="PTHR43792:SF8">
    <property type="entry name" value="[RIBOSOMAL PROTEIN US5]-ALANINE N-ACETYLTRANSFERASE"/>
    <property type="match status" value="1"/>
</dbReference>
<dbReference type="EMBL" id="JBHSRD010000003">
    <property type="protein sequence ID" value="MFC6006532.1"/>
    <property type="molecule type" value="Genomic_DNA"/>
</dbReference>
<evidence type="ECO:0000256" key="2">
    <source>
        <dbReference type="ARBA" id="ARBA00023315"/>
    </source>
</evidence>
<dbReference type="SUPFAM" id="SSF55729">
    <property type="entry name" value="Acyl-CoA N-acyltransferases (Nat)"/>
    <property type="match status" value="1"/>
</dbReference>
<evidence type="ECO:0000313" key="7">
    <source>
        <dbReference type="Proteomes" id="UP001596189"/>
    </source>
</evidence>
<sequence>MAWPVTLSDGLVGLRPLRLRDGARWRELRTANRHWLEPWEATPPDPQAPGMSYAQLVRALAREARGGRGLPFAITYGEVMVGQLSVSGIGWGSLCSANVGYWVSEHVAGRGITPTAVALATDHCLITLGLHRMEVNIRPENAASLRVVDKLGFRDEGLRRAYLHIDGAWRDHRTFALTREELGPGGLLGRWHDVQSQKPHESHPRHTEPPA</sequence>
<feature type="domain" description="N-acetyltransferase" evidence="5">
    <location>
        <begin position="26"/>
        <end position="176"/>
    </location>
</feature>
<evidence type="ECO:0000313" key="6">
    <source>
        <dbReference type="EMBL" id="MFC6006532.1"/>
    </source>
</evidence>
<accession>A0ABW1JC70</accession>
<dbReference type="InterPro" id="IPR051531">
    <property type="entry name" value="N-acetyltransferase"/>
</dbReference>
<name>A0ABW1JC70_9ACTN</name>
<evidence type="ECO:0000259" key="5">
    <source>
        <dbReference type="PROSITE" id="PS51186"/>
    </source>
</evidence>
<dbReference type="Proteomes" id="UP001596189">
    <property type="component" value="Unassembled WGS sequence"/>
</dbReference>
<keyword evidence="7" id="KW-1185">Reference proteome</keyword>
<dbReference type="PANTHER" id="PTHR43792">
    <property type="entry name" value="GNAT FAMILY, PUTATIVE (AFU_ORTHOLOGUE AFUA_3G00765)-RELATED-RELATED"/>
    <property type="match status" value="1"/>
</dbReference>
<proteinExistence type="inferred from homology"/>
<feature type="compositionally biased region" description="Basic and acidic residues" evidence="4">
    <location>
        <begin position="190"/>
        <end position="211"/>
    </location>
</feature>
<organism evidence="6 7">
    <name type="scientific">Angustibacter luteus</name>
    <dbReference type="NCBI Taxonomy" id="658456"/>
    <lineage>
        <taxon>Bacteria</taxon>
        <taxon>Bacillati</taxon>
        <taxon>Actinomycetota</taxon>
        <taxon>Actinomycetes</taxon>
        <taxon>Kineosporiales</taxon>
        <taxon>Kineosporiaceae</taxon>
    </lineage>
</organism>
<keyword evidence="2" id="KW-0012">Acyltransferase</keyword>
<dbReference type="Pfam" id="PF13302">
    <property type="entry name" value="Acetyltransf_3"/>
    <property type="match status" value="1"/>
</dbReference>
<comment type="caution">
    <text evidence="6">The sequence shown here is derived from an EMBL/GenBank/DDBJ whole genome shotgun (WGS) entry which is preliminary data.</text>
</comment>
<dbReference type="InterPro" id="IPR000182">
    <property type="entry name" value="GNAT_dom"/>
</dbReference>
<feature type="region of interest" description="Disordered" evidence="4">
    <location>
        <begin position="188"/>
        <end position="211"/>
    </location>
</feature>
<gene>
    <name evidence="6" type="ORF">ACFQDO_05250</name>
</gene>
<dbReference type="RefSeq" id="WP_345718017.1">
    <property type="nucleotide sequence ID" value="NZ_BAABFP010000008.1"/>
</dbReference>
<reference evidence="7" key="1">
    <citation type="journal article" date="2019" name="Int. J. Syst. Evol. Microbiol.">
        <title>The Global Catalogue of Microorganisms (GCM) 10K type strain sequencing project: providing services to taxonomists for standard genome sequencing and annotation.</title>
        <authorList>
            <consortium name="The Broad Institute Genomics Platform"/>
            <consortium name="The Broad Institute Genome Sequencing Center for Infectious Disease"/>
            <person name="Wu L."/>
            <person name="Ma J."/>
        </authorList>
    </citation>
    <scope>NUCLEOTIDE SEQUENCE [LARGE SCALE GENOMIC DNA]</scope>
    <source>
        <strain evidence="7">KACC 14249</strain>
    </source>
</reference>
<keyword evidence="1" id="KW-0808">Transferase</keyword>
<dbReference type="InterPro" id="IPR016181">
    <property type="entry name" value="Acyl_CoA_acyltransferase"/>
</dbReference>
<comment type="similarity">
    <text evidence="3">Belongs to the acetyltransferase family. RimJ subfamily.</text>
</comment>
<dbReference type="Gene3D" id="3.40.630.30">
    <property type="match status" value="1"/>
</dbReference>
<evidence type="ECO:0000256" key="3">
    <source>
        <dbReference type="ARBA" id="ARBA00038502"/>
    </source>
</evidence>
<dbReference type="PROSITE" id="PS51186">
    <property type="entry name" value="GNAT"/>
    <property type="match status" value="1"/>
</dbReference>
<evidence type="ECO:0000256" key="4">
    <source>
        <dbReference type="SAM" id="MobiDB-lite"/>
    </source>
</evidence>